<feature type="chain" id="PRO_5025337074" description="Cyanovirin-N domain-containing protein" evidence="2">
    <location>
        <begin position="20"/>
        <end position="122"/>
    </location>
</feature>
<dbReference type="OrthoDB" id="3757637at2759"/>
<evidence type="ECO:0000313" key="3">
    <source>
        <dbReference type="EMBL" id="KAF2760325.1"/>
    </source>
</evidence>
<organism evidence="3 4">
    <name type="scientific">Pseudovirgaria hyperparasitica</name>
    <dbReference type="NCBI Taxonomy" id="470096"/>
    <lineage>
        <taxon>Eukaryota</taxon>
        <taxon>Fungi</taxon>
        <taxon>Dikarya</taxon>
        <taxon>Ascomycota</taxon>
        <taxon>Pezizomycotina</taxon>
        <taxon>Dothideomycetes</taxon>
        <taxon>Dothideomycetes incertae sedis</taxon>
        <taxon>Acrospermales</taxon>
        <taxon>Acrospermaceae</taxon>
        <taxon>Pseudovirgaria</taxon>
    </lineage>
</organism>
<name>A0A6A6WCM5_9PEZI</name>
<dbReference type="EMBL" id="ML996568">
    <property type="protein sequence ID" value="KAF2760325.1"/>
    <property type="molecule type" value="Genomic_DNA"/>
</dbReference>
<sequence length="122" mass="13445">MYAITPILLLASLFSTSLAADIYIQGRHFGGDDRIQIGNTNCGQDVYHYSDITCDGNARMHLGSVVPHDCKADAPGNTYTNIVASGKCKAHLGNFYQQDDDADDNEEDYEDFLESDDDTNED</sequence>
<reference evidence="3" key="1">
    <citation type="journal article" date="2020" name="Stud. Mycol.">
        <title>101 Dothideomycetes genomes: a test case for predicting lifestyles and emergence of pathogens.</title>
        <authorList>
            <person name="Haridas S."/>
            <person name="Albert R."/>
            <person name="Binder M."/>
            <person name="Bloem J."/>
            <person name="Labutti K."/>
            <person name="Salamov A."/>
            <person name="Andreopoulos B."/>
            <person name="Baker S."/>
            <person name="Barry K."/>
            <person name="Bills G."/>
            <person name="Bluhm B."/>
            <person name="Cannon C."/>
            <person name="Castanera R."/>
            <person name="Culley D."/>
            <person name="Daum C."/>
            <person name="Ezra D."/>
            <person name="Gonzalez J."/>
            <person name="Henrissat B."/>
            <person name="Kuo A."/>
            <person name="Liang C."/>
            <person name="Lipzen A."/>
            <person name="Lutzoni F."/>
            <person name="Magnuson J."/>
            <person name="Mondo S."/>
            <person name="Nolan M."/>
            <person name="Ohm R."/>
            <person name="Pangilinan J."/>
            <person name="Park H.-J."/>
            <person name="Ramirez L."/>
            <person name="Alfaro M."/>
            <person name="Sun H."/>
            <person name="Tritt A."/>
            <person name="Yoshinaga Y."/>
            <person name="Zwiers L.-H."/>
            <person name="Turgeon B."/>
            <person name="Goodwin S."/>
            <person name="Spatafora J."/>
            <person name="Crous P."/>
            <person name="Grigoriev I."/>
        </authorList>
    </citation>
    <scope>NUCLEOTIDE SEQUENCE</scope>
    <source>
        <strain evidence="3">CBS 121739</strain>
    </source>
</reference>
<feature type="region of interest" description="Disordered" evidence="1">
    <location>
        <begin position="98"/>
        <end position="122"/>
    </location>
</feature>
<gene>
    <name evidence="3" type="ORF">EJ05DRAFT_474215</name>
</gene>
<dbReference type="AlphaFoldDB" id="A0A6A6WCM5"/>
<dbReference type="Proteomes" id="UP000799437">
    <property type="component" value="Unassembled WGS sequence"/>
</dbReference>
<dbReference type="GeneID" id="54484613"/>
<dbReference type="RefSeq" id="XP_033602776.1">
    <property type="nucleotide sequence ID" value="XM_033743559.1"/>
</dbReference>
<keyword evidence="4" id="KW-1185">Reference proteome</keyword>
<proteinExistence type="predicted"/>
<evidence type="ECO:0000313" key="4">
    <source>
        <dbReference type="Proteomes" id="UP000799437"/>
    </source>
</evidence>
<evidence type="ECO:0000256" key="2">
    <source>
        <dbReference type="SAM" id="SignalP"/>
    </source>
</evidence>
<evidence type="ECO:0000256" key="1">
    <source>
        <dbReference type="SAM" id="MobiDB-lite"/>
    </source>
</evidence>
<keyword evidence="2" id="KW-0732">Signal</keyword>
<feature type="signal peptide" evidence="2">
    <location>
        <begin position="1"/>
        <end position="19"/>
    </location>
</feature>
<evidence type="ECO:0008006" key="5">
    <source>
        <dbReference type="Google" id="ProtNLM"/>
    </source>
</evidence>
<accession>A0A6A6WCM5</accession>
<protein>
    <recommendedName>
        <fullName evidence="5">Cyanovirin-N domain-containing protein</fullName>
    </recommendedName>
</protein>